<comment type="similarity">
    <text evidence="5 6">Belongs to the FtsA/MreB family.</text>
</comment>
<keyword evidence="2 5" id="KW-0132">Cell division</keyword>
<dbReference type="Gene3D" id="3.30.1490.110">
    <property type="match status" value="1"/>
</dbReference>
<name>A0ABQ1UIE6_9BACT</name>
<evidence type="ECO:0000256" key="2">
    <source>
        <dbReference type="ARBA" id="ARBA00022618"/>
    </source>
</evidence>
<dbReference type="EMBL" id="BMHT01000006">
    <property type="protein sequence ID" value="GGF18622.1"/>
    <property type="molecule type" value="Genomic_DNA"/>
</dbReference>
<dbReference type="Pfam" id="PF14450">
    <property type="entry name" value="FtsA"/>
    <property type="match status" value="2"/>
</dbReference>
<sequence>MQNDKIVVGLDIGTTKICALVGRKNEFGKLEILGMGKAVSEGVVRGIVSNIDKTVDAIKKAIRQAEEQSGINIGVVNVGIAGQHIKSLQHNGSITRASMDNEITVDDVNRLTNDMYRLVTPPGSEIIHVMPQDYKVDYEEGIMDPVGMSGVRLEGNFHIITAQSTAINNINKCVTKAGLEIDNLILEPLASSMSVLSDEEKEAGVALIDIGGGTTDLAIFKDGIIRHAAVLPFGGNIVTSDIKQGCLVMQNQAEQLKVKFGKAIAEEASDYEIVSIPGLRDRAPKEISLKNLAHIIEARMEEIIELVYAEIQRTGHGDKLAAGIVLTGGGSQLQNLVQLTEYITGMDTRIGYPNEHLGKSKIEAVKSPMYATTVGLVLSGYRSIDERVTRTYEEEPQQQHVFRPVTEARPATPPAPAQQPEQPAQPKKPSGAGKFFMDIISRTKGLLIDDFDDKQY</sequence>
<evidence type="ECO:0000256" key="5">
    <source>
        <dbReference type="HAMAP-Rule" id="MF_02033"/>
    </source>
</evidence>
<dbReference type="SMART" id="SM00842">
    <property type="entry name" value="FtsA"/>
    <property type="match status" value="1"/>
</dbReference>
<evidence type="ECO:0000256" key="6">
    <source>
        <dbReference type="PIRNR" id="PIRNR003101"/>
    </source>
</evidence>
<comment type="caution">
    <text evidence="9">The sequence shown here is derived from an EMBL/GenBank/DDBJ whole genome shotgun (WGS) entry which is preliminary data.</text>
</comment>
<gene>
    <name evidence="5 9" type="primary">ftsA</name>
    <name evidence="9" type="ORF">GCM10011383_32660</name>
</gene>
<dbReference type="PIRSF" id="PIRSF003101">
    <property type="entry name" value="FtsA"/>
    <property type="match status" value="1"/>
</dbReference>
<dbReference type="SUPFAM" id="SSF53067">
    <property type="entry name" value="Actin-like ATPase domain"/>
    <property type="match status" value="2"/>
</dbReference>
<dbReference type="InterPro" id="IPR050696">
    <property type="entry name" value="FtsA/MreB"/>
</dbReference>
<dbReference type="Pfam" id="PF02491">
    <property type="entry name" value="SHS2_FTSA"/>
    <property type="match status" value="1"/>
</dbReference>
<dbReference type="Gene3D" id="3.30.420.40">
    <property type="match status" value="2"/>
</dbReference>
<dbReference type="InterPro" id="IPR020823">
    <property type="entry name" value="Cell_div_FtsA"/>
</dbReference>
<dbReference type="InterPro" id="IPR043129">
    <property type="entry name" value="ATPase_NBD"/>
</dbReference>
<dbReference type="PANTHER" id="PTHR32432">
    <property type="entry name" value="CELL DIVISION PROTEIN FTSA-RELATED"/>
    <property type="match status" value="1"/>
</dbReference>
<evidence type="ECO:0000259" key="8">
    <source>
        <dbReference type="SMART" id="SM00842"/>
    </source>
</evidence>
<comment type="subunit">
    <text evidence="5">Self-interacts. Interacts with FtsZ.</text>
</comment>
<dbReference type="PANTHER" id="PTHR32432:SF4">
    <property type="entry name" value="CELL DIVISION PROTEIN FTSA"/>
    <property type="match status" value="1"/>
</dbReference>
<evidence type="ECO:0000256" key="4">
    <source>
        <dbReference type="ARBA" id="ARBA00023306"/>
    </source>
</evidence>
<feature type="region of interest" description="Disordered" evidence="7">
    <location>
        <begin position="408"/>
        <end position="434"/>
    </location>
</feature>
<feature type="compositionally biased region" description="Low complexity" evidence="7">
    <location>
        <begin position="418"/>
        <end position="429"/>
    </location>
</feature>
<dbReference type="HAMAP" id="MF_02033">
    <property type="entry name" value="FtsA"/>
    <property type="match status" value="1"/>
</dbReference>
<evidence type="ECO:0000313" key="9">
    <source>
        <dbReference type="EMBL" id="GGF18622.1"/>
    </source>
</evidence>
<organism evidence="9 10">
    <name type="scientific">Hymenobacter cavernae</name>
    <dbReference type="NCBI Taxonomy" id="2044852"/>
    <lineage>
        <taxon>Bacteria</taxon>
        <taxon>Pseudomonadati</taxon>
        <taxon>Bacteroidota</taxon>
        <taxon>Cytophagia</taxon>
        <taxon>Cytophagales</taxon>
        <taxon>Hymenobacteraceae</taxon>
        <taxon>Hymenobacter</taxon>
    </lineage>
</organism>
<proteinExistence type="inferred from homology"/>
<keyword evidence="10" id="KW-1185">Reference proteome</keyword>
<dbReference type="NCBIfam" id="TIGR01174">
    <property type="entry name" value="ftsA"/>
    <property type="match status" value="1"/>
</dbReference>
<dbReference type="CDD" id="cd24048">
    <property type="entry name" value="ASKHA_NBD_FtsA"/>
    <property type="match status" value="1"/>
</dbReference>
<evidence type="ECO:0000313" key="10">
    <source>
        <dbReference type="Proteomes" id="UP000632273"/>
    </source>
</evidence>
<keyword evidence="1 5" id="KW-1003">Cell membrane</keyword>
<keyword evidence="3 5" id="KW-0472">Membrane</keyword>
<protein>
    <recommendedName>
        <fullName evidence="5 6">Cell division protein FtsA</fullName>
    </recommendedName>
</protein>
<reference evidence="10" key="1">
    <citation type="journal article" date="2019" name="Int. J. Syst. Evol. Microbiol.">
        <title>The Global Catalogue of Microorganisms (GCM) 10K type strain sequencing project: providing services to taxonomists for standard genome sequencing and annotation.</title>
        <authorList>
            <consortium name="The Broad Institute Genomics Platform"/>
            <consortium name="The Broad Institute Genome Sequencing Center for Infectious Disease"/>
            <person name="Wu L."/>
            <person name="Ma J."/>
        </authorList>
    </citation>
    <scope>NUCLEOTIDE SEQUENCE [LARGE SCALE GENOMIC DNA]</scope>
    <source>
        <strain evidence="10">CGMCC 1.15197</strain>
    </source>
</reference>
<comment type="function">
    <text evidence="5 6">Cell division protein that is involved in the assembly of the Z ring. May serve as a membrane anchor for the Z ring.</text>
</comment>
<accession>A0ABQ1UIE6</accession>
<dbReference type="Proteomes" id="UP000632273">
    <property type="component" value="Unassembled WGS sequence"/>
</dbReference>
<dbReference type="InterPro" id="IPR003494">
    <property type="entry name" value="SHS2_FtsA"/>
</dbReference>
<feature type="domain" description="SHS2" evidence="8">
    <location>
        <begin position="7"/>
        <end position="195"/>
    </location>
</feature>
<evidence type="ECO:0000256" key="7">
    <source>
        <dbReference type="SAM" id="MobiDB-lite"/>
    </source>
</evidence>
<comment type="subcellular location">
    <subcellularLocation>
        <location evidence="5">Cell membrane</location>
        <topology evidence="5">Peripheral membrane protein</topology>
        <orientation evidence="5">Cytoplasmic side</orientation>
    </subcellularLocation>
    <text evidence="5">Localizes to the Z ring in an FtsZ-dependent manner. Targeted to the membrane through a conserved C-terminal amphipathic helix.</text>
</comment>
<dbReference type="GO" id="GO:0051301">
    <property type="term" value="P:cell division"/>
    <property type="evidence" value="ECO:0007669"/>
    <property type="project" value="UniProtKB-KW"/>
</dbReference>
<evidence type="ECO:0000256" key="3">
    <source>
        <dbReference type="ARBA" id="ARBA00023136"/>
    </source>
</evidence>
<dbReference type="RefSeq" id="WP_188815107.1">
    <property type="nucleotide sequence ID" value="NZ_BMHT01000006.1"/>
</dbReference>
<evidence type="ECO:0000256" key="1">
    <source>
        <dbReference type="ARBA" id="ARBA00022475"/>
    </source>
</evidence>
<keyword evidence="4 5" id="KW-0131">Cell cycle</keyword>